<feature type="DNA-binding region" description="H-T-H motif" evidence="4">
    <location>
        <begin position="34"/>
        <end position="53"/>
    </location>
</feature>
<evidence type="ECO:0000313" key="7">
    <source>
        <dbReference type="Proteomes" id="UP000190037"/>
    </source>
</evidence>
<dbReference type="InterPro" id="IPR001647">
    <property type="entry name" value="HTH_TetR"/>
</dbReference>
<accession>A0A1T3P4Q9</accession>
<evidence type="ECO:0000313" key="6">
    <source>
        <dbReference type="EMBL" id="OPC83942.1"/>
    </source>
</evidence>
<name>A0A1T3P4Q9_9ACTN</name>
<dbReference type="SUPFAM" id="SSF46689">
    <property type="entry name" value="Homeodomain-like"/>
    <property type="match status" value="1"/>
</dbReference>
<keyword evidence="2 4" id="KW-0238">DNA-binding</keyword>
<dbReference type="Pfam" id="PF00440">
    <property type="entry name" value="TetR_N"/>
    <property type="match status" value="1"/>
</dbReference>
<dbReference type="OrthoDB" id="8701707at2"/>
<feature type="domain" description="HTH tetR-type" evidence="5">
    <location>
        <begin position="11"/>
        <end position="71"/>
    </location>
</feature>
<reference evidence="6 7" key="1">
    <citation type="submission" date="2017-03" db="EMBL/GenBank/DDBJ databases">
        <title>Draft genome sequence of Streptomyces scabrisporus NF3, endophyte isolated from Amphipterygium adstringens.</title>
        <authorList>
            <person name="Vazquez M."/>
            <person name="Ceapa C.D."/>
            <person name="Rodriguez Luna D."/>
            <person name="Sanchez Esquivel S."/>
        </authorList>
    </citation>
    <scope>NUCLEOTIDE SEQUENCE [LARGE SCALE GENOMIC DNA]</scope>
    <source>
        <strain evidence="6 7">NF3</strain>
    </source>
</reference>
<keyword evidence="7" id="KW-1185">Reference proteome</keyword>
<dbReference type="InterPro" id="IPR050109">
    <property type="entry name" value="HTH-type_TetR-like_transc_reg"/>
</dbReference>
<evidence type="ECO:0000256" key="3">
    <source>
        <dbReference type="ARBA" id="ARBA00023163"/>
    </source>
</evidence>
<keyword evidence="1" id="KW-0805">Transcription regulation</keyword>
<dbReference type="GO" id="GO:0003700">
    <property type="term" value="F:DNA-binding transcription factor activity"/>
    <property type="evidence" value="ECO:0007669"/>
    <property type="project" value="TreeGrafter"/>
</dbReference>
<evidence type="ECO:0000259" key="5">
    <source>
        <dbReference type="PROSITE" id="PS50977"/>
    </source>
</evidence>
<dbReference type="PROSITE" id="PS50977">
    <property type="entry name" value="HTH_TETR_2"/>
    <property type="match status" value="1"/>
</dbReference>
<dbReference type="RefSeq" id="WP_078978237.1">
    <property type="nucleotide sequence ID" value="NZ_MWQN01000001.1"/>
</dbReference>
<evidence type="ECO:0000256" key="1">
    <source>
        <dbReference type="ARBA" id="ARBA00023015"/>
    </source>
</evidence>
<keyword evidence="3" id="KW-0804">Transcription</keyword>
<dbReference type="InterPro" id="IPR009057">
    <property type="entry name" value="Homeodomain-like_sf"/>
</dbReference>
<gene>
    <name evidence="6" type="ORF">B4N89_26085</name>
</gene>
<dbReference type="PANTHER" id="PTHR30055">
    <property type="entry name" value="HTH-TYPE TRANSCRIPTIONAL REGULATOR RUTR"/>
    <property type="match status" value="1"/>
</dbReference>
<evidence type="ECO:0000256" key="4">
    <source>
        <dbReference type="PROSITE-ProRule" id="PRU00335"/>
    </source>
</evidence>
<comment type="caution">
    <text evidence="6">The sequence shown here is derived from an EMBL/GenBank/DDBJ whole genome shotgun (WGS) entry which is preliminary data.</text>
</comment>
<dbReference type="STRING" id="159449.B4N89_26085"/>
<dbReference type="SUPFAM" id="SSF48498">
    <property type="entry name" value="Tetracyclin repressor-like, C-terminal domain"/>
    <property type="match status" value="1"/>
</dbReference>
<dbReference type="Proteomes" id="UP000190037">
    <property type="component" value="Unassembled WGS sequence"/>
</dbReference>
<dbReference type="PANTHER" id="PTHR30055:SF238">
    <property type="entry name" value="MYCOFACTOCIN BIOSYNTHESIS TRANSCRIPTIONAL REGULATOR MFTR-RELATED"/>
    <property type="match status" value="1"/>
</dbReference>
<dbReference type="AlphaFoldDB" id="A0A1T3P4Q9"/>
<organism evidence="6 7">
    <name type="scientific">Embleya scabrispora</name>
    <dbReference type="NCBI Taxonomy" id="159449"/>
    <lineage>
        <taxon>Bacteria</taxon>
        <taxon>Bacillati</taxon>
        <taxon>Actinomycetota</taxon>
        <taxon>Actinomycetes</taxon>
        <taxon>Kitasatosporales</taxon>
        <taxon>Streptomycetaceae</taxon>
        <taxon>Embleya</taxon>
    </lineage>
</organism>
<dbReference type="InterPro" id="IPR036271">
    <property type="entry name" value="Tet_transcr_reg_TetR-rel_C_sf"/>
</dbReference>
<proteinExistence type="predicted"/>
<evidence type="ECO:0000256" key="2">
    <source>
        <dbReference type="ARBA" id="ARBA00023125"/>
    </source>
</evidence>
<dbReference type="Gene3D" id="1.10.357.10">
    <property type="entry name" value="Tetracycline Repressor, domain 2"/>
    <property type="match status" value="1"/>
</dbReference>
<protein>
    <recommendedName>
        <fullName evidence="5">HTH tetR-type domain-containing protein</fullName>
    </recommendedName>
</protein>
<sequence>MRRTDVGRKPRFGDDDFLDAALRVAARAGAAGVTMAAVAAEASAPVGSVYHRFASRDLLLARLWVRTVHRFQEPFLAALADPDPERGADRAIRAVLGWAREHPDQARVLLLHRREDLVASWPAELDQDPAGINDALRDALRAYTRARFGRVSPAGLERVTFALVDVPYAALRRHLGAGRTPPRSIEAAALAASRAALGD</sequence>
<dbReference type="GO" id="GO:0000976">
    <property type="term" value="F:transcription cis-regulatory region binding"/>
    <property type="evidence" value="ECO:0007669"/>
    <property type="project" value="TreeGrafter"/>
</dbReference>
<dbReference type="EMBL" id="MWQN01000001">
    <property type="protein sequence ID" value="OPC83942.1"/>
    <property type="molecule type" value="Genomic_DNA"/>
</dbReference>